<organism evidence="4 5">
    <name type="scientific">Aphanomyces stellatus</name>
    <dbReference type="NCBI Taxonomy" id="120398"/>
    <lineage>
        <taxon>Eukaryota</taxon>
        <taxon>Sar</taxon>
        <taxon>Stramenopiles</taxon>
        <taxon>Oomycota</taxon>
        <taxon>Saprolegniomycetes</taxon>
        <taxon>Saprolegniales</taxon>
        <taxon>Verrucalvaceae</taxon>
        <taxon>Aphanomyces</taxon>
    </lineage>
</organism>
<dbReference type="InterPro" id="IPR039900">
    <property type="entry name" value="Pat1-like"/>
</dbReference>
<name>A0A485L490_9STRA</name>
<reference evidence="3" key="2">
    <citation type="submission" date="2019-06" db="EMBL/GenBank/DDBJ databases">
        <title>Genomics analysis of Aphanomyces spp. identifies a new class of oomycete effector associated with host adaptation.</title>
        <authorList>
            <person name="Gaulin E."/>
        </authorList>
    </citation>
    <scope>NUCLEOTIDE SEQUENCE</scope>
    <source>
        <strain evidence="3">CBS 578.67</strain>
    </source>
</reference>
<evidence type="ECO:0000313" key="3">
    <source>
        <dbReference type="EMBL" id="KAF0693733.1"/>
    </source>
</evidence>
<accession>A0A485L490</accession>
<dbReference type="AlphaFoldDB" id="A0A485L490"/>
<proteinExistence type="predicted"/>
<evidence type="ECO:0000313" key="5">
    <source>
        <dbReference type="Proteomes" id="UP000332933"/>
    </source>
</evidence>
<dbReference type="EMBL" id="VJMH01005649">
    <property type="protein sequence ID" value="KAF0693733.1"/>
    <property type="molecule type" value="Genomic_DNA"/>
</dbReference>
<dbReference type="GO" id="GO:0000290">
    <property type="term" value="P:deadenylation-dependent decapping of nuclear-transcribed mRNA"/>
    <property type="evidence" value="ECO:0007669"/>
    <property type="project" value="InterPro"/>
</dbReference>
<keyword evidence="5" id="KW-1185">Reference proteome</keyword>
<evidence type="ECO:0000256" key="2">
    <source>
        <dbReference type="ARBA" id="ARBA00022490"/>
    </source>
</evidence>
<evidence type="ECO:0000313" key="4">
    <source>
        <dbReference type="EMBL" id="VFT92142.1"/>
    </source>
</evidence>
<dbReference type="PANTHER" id="PTHR21551:SF0">
    <property type="entry name" value="PROTEIN ASSOCIATED WITH TOPO II RELATED-1, ISOFORM A"/>
    <property type="match status" value="1"/>
</dbReference>
<comment type="subcellular location">
    <subcellularLocation>
        <location evidence="1">Cytoplasm</location>
        <location evidence="1">P-body</location>
    </subcellularLocation>
</comment>
<protein>
    <submittedName>
        <fullName evidence="4">Aste57867_15334 protein</fullName>
    </submittedName>
</protein>
<sequence>MMPPPPHMMGGPPHPGMMMYPPPPMMGGFTGPPPHVIMNEKIFKVMNPRDVQFVVQQQLKQIRSSDPFSDDYYFHNYNVKRERAKAVGGGGALPLPSWKLEHVKPCDPRDASRATKSREWETQNQVLGRTAKSSLYRPRELLNLSGDSDDVAAASGDGPVLSRASTPSNSVFLNDTWAKRQRIDQGMGHLLALQDARHLLDARRINVQQFHQMDPSQMDPSLVDLRDKTATLLLDLASVLGVSAGACDTRVLFAILSVSKGKKLVCRALPLLHPSARFVLFPYLVQFMLAMPIDPTADETTIADEDRLAQTLVVALLYQQPSPSPAALAESLQLALDGQSLHSLSMVLHNRARAELLQALLQKGGAVCAGAADDLKEKWLKYQDLFVELASRIKASTQDP</sequence>
<dbReference type="OrthoDB" id="74835at2759"/>
<dbReference type="GO" id="GO:0000932">
    <property type="term" value="C:P-body"/>
    <property type="evidence" value="ECO:0007669"/>
    <property type="project" value="UniProtKB-SubCell"/>
</dbReference>
<dbReference type="Proteomes" id="UP000332933">
    <property type="component" value="Unassembled WGS sequence"/>
</dbReference>
<reference evidence="4 5" key="1">
    <citation type="submission" date="2019-03" db="EMBL/GenBank/DDBJ databases">
        <authorList>
            <person name="Gaulin E."/>
            <person name="Dumas B."/>
        </authorList>
    </citation>
    <scope>NUCLEOTIDE SEQUENCE [LARGE SCALE GENOMIC DNA]</scope>
    <source>
        <strain evidence="4">CBS 568.67</strain>
    </source>
</reference>
<dbReference type="GO" id="GO:0003723">
    <property type="term" value="F:RNA binding"/>
    <property type="evidence" value="ECO:0007669"/>
    <property type="project" value="TreeGrafter"/>
</dbReference>
<evidence type="ECO:0000256" key="1">
    <source>
        <dbReference type="ARBA" id="ARBA00004201"/>
    </source>
</evidence>
<gene>
    <name evidence="4" type="primary">Aste57867_15334</name>
    <name evidence="3" type="ORF">As57867_015278</name>
    <name evidence="4" type="ORF">ASTE57867_15334</name>
</gene>
<dbReference type="EMBL" id="CAADRA010005670">
    <property type="protein sequence ID" value="VFT92142.1"/>
    <property type="molecule type" value="Genomic_DNA"/>
</dbReference>
<dbReference type="PANTHER" id="PTHR21551">
    <property type="entry name" value="TOPOISOMERASE II-ASSOCIATED PROTEIN PAT1"/>
    <property type="match status" value="1"/>
</dbReference>
<keyword evidence="2" id="KW-0963">Cytoplasm</keyword>
<dbReference type="GO" id="GO:0033962">
    <property type="term" value="P:P-body assembly"/>
    <property type="evidence" value="ECO:0007669"/>
    <property type="project" value="TreeGrafter"/>
</dbReference>